<dbReference type="OrthoDB" id="952827at2"/>
<feature type="domain" description="Glycosyltransferase 2-like" evidence="1">
    <location>
        <begin position="7"/>
        <end position="175"/>
    </location>
</feature>
<reference evidence="2 3" key="1">
    <citation type="submission" date="2018-01" db="EMBL/GenBank/DDBJ databases">
        <title>The draft genome of Hanstruepera neustonica JCM19743.</title>
        <authorList>
            <person name="He R.-H."/>
            <person name="Du Z.-J."/>
        </authorList>
    </citation>
    <scope>NUCLEOTIDE SEQUENCE [LARGE SCALE GENOMIC DNA]</scope>
    <source>
        <strain evidence="2 3">JCM19743</strain>
    </source>
</reference>
<comment type="caution">
    <text evidence="2">The sequence shown here is derived from an EMBL/GenBank/DDBJ whole genome shotgun (WGS) entry which is preliminary data.</text>
</comment>
<keyword evidence="3" id="KW-1185">Reference proteome</keyword>
<dbReference type="Gene3D" id="3.90.550.10">
    <property type="entry name" value="Spore Coat Polysaccharide Biosynthesis Protein SpsA, Chain A"/>
    <property type="match status" value="1"/>
</dbReference>
<dbReference type="PANTHER" id="PTHR10859">
    <property type="entry name" value="GLYCOSYL TRANSFERASE"/>
    <property type="match status" value="1"/>
</dbReference>
<name>A0A2K1E0C5_9FLAO</name>
<keyword evidence="2" id="KW-0808">Transferase</keyword>
<dbReference type="AlphaFoldDB" id="A0A2K1E0C5"/>
<organism evidence="2 3">
    <name type="scientific">Hanstruepera neustonica</name>
    <dbReference type="NCBI Taxonomy" id="1445657"/>
    <lineage>
        <taxon>Bacteria</taxon>
        <taxon>Pseudomonadati</taxon>
        <taxon>Bacteroidota</taxon>
        <taxon>Flavobacteriia</taxon>
        <taxon>Flavobacteriales</taxon>
        <taxon>Flavobacteriaceae</taxon>
        <taxon>Hanstruepera</taxon>
    </lineage>
</organism>
<gene>
    <name evidence="2" type="ORF">C1T31_05130</name>
</gene>
<evidence type="ECO:0000313" key="2">
    <source>
        <dbReference type="EMBL" id="PNQ73719.1"/>
    </source>
</evidence>
<dbReference type="Proteomes" id="UP000236641">
    <property type="component" value="Unassembled WGS sequence"/>
</dbReference>
<dbReference type="PANTHER" id="PTHR10859:SF91">
    <property type="entry name" value="DOLICHYL-PHOSPHATE BETA-GLUCOSYLTRANSFERASE"/>
    <property type="match status" value="1"/>
</dbReference>
<sequence>MNTTCAIIVPCFNEASRIDSEKFRAVEKQNKTITFYFVNDGSTDNTKGILDELCKSSNCLNVLHLKKNVGKAEAVRRGVLNSKMDYDYVGYLDADLSTPLKEIDRLLKFAQDNHKNFVMGSRIKIVGNAIDRRLKRHISGRIVATIIDSFILKLGIYDTQCGAKIIDYQLAKELFKDPFKTKWLFDVELILRTKLKYGKAYCLENIVEVPLLEWQDIGQSKISYLDILKLPSDFIKIHNHYK</sequence>
<evidence type="ECO:0000259" key="1">
    <source>
        <dbReference type="Pfam" id="PF00535"/>
    </source>
</evidence>
<dbReference type="GO" id="GO:0006487">
    <property type="term" value="P:protein N-linked glycosylation"/>
    <property type="evidence" value="ECO:0007669"/>
    <property type="project" value="TreeGrafter"/>
</dbReference>
<dbReference type="EMBL" id="POWF01000002">
    <property type="protein sequence ID" value="PNQ73719.1"/>
    <property type="molecule type" value="Genomic_DNA"/>
</dbReference>
<dbReference type="InterPro" id="IPR029044">
    <property type="entry name" value="Nucleotide-diphossugar_trans"/>
</dbReference>
<evidence type="ECO:0000313" key="3">
    <source>
        <dbReference type="Proteomes" id="UP000236641"/>
    </source>
</evidence>
<dbReference type="InterPro" id="IPR001173">
    <property type="entry name" value="Glyco_trans_2-like"/>
</dbReference>
<accession>A0A2K1E0C5</accession>
<dbReference type="GO" id="GO:0016740">
    <property type="term" value="F:transferase activity"/>
    <property type="evidence" value="ECO:0007669"/>
    <property type="project" value="UniProtKB-KW"/>
</dbReference>
<dbReference type="RefSeq" id="WP_103051416.1">
    <property type="nucleotide sequence ID" value="NZ_POWF01000002.1"/>
</dbReference>
<protein>
    <submittedName>
        <fullName evidence="2">Glycosyl transferase family 2</fullName>
    </submittedName>
</protein>
<dbReference type="SUPFAM" id="SSF53448">
    <property type="entry name" value="Nucleotide-diphospho-sugar transferases"/>
    <property type="match status" value="1"/>
</dbReference>
<dbReference type="Pfam" id="PF00535">
    <property type="entry name" value="Glycos_transf_2"/>
    <property type="match status" value="1"/>
</dbReference>
<proteinExistence type="predicted"/>